<keyword evidence="3" id="KW-0813">Transport</keyword>
<organism evidence="11 12">
    <name type="scientific">Exocentrus adspersus</name>
    <dbReference type="NCBI Taxonomy" id="1586481"/>
    <lineage>
        <taxon>Eukaryota</taxon>
        <taxon>Metazoa</taxon>
        <taxon>Ecdysozoa</taxon>
        <taxon>Arthropoda</taxon>
        <taxon>Hexapoda</taxon>
        <taxon>Insecta</taxon>
        <taxon>Pterygota</taxon>
        <taxon>Neoptera</taxon>
        <taxon>Endopterygota</taxon>
        <taxon>Coleoptera</taxon>
        <taxon>Polyphaga</taxon>
        <taxon>Cucujiformia</taxon>
        <taxon>Chrysomeloidea</taxon>
        <taxon>Cerambycidae</taxon>
        <taxon>Lamiinae</taxon>
        <taxon>Acanthocinini</taxon>
        <taxon>Exocentrus</taxon>
    </lineage>
</organism>
<dbReference type="PROSITE" id="PS50267">
    <property type="entry name" value="NA_NEUROTRAN_SYMP_3"/>
    <property type="match status" value="1"/>
</dbReference>
<dbReference type="SUPFAM" id="SSF161070">
    <property type="entry name" value="SNF-like"/>
    <property type="match status" value="1"/>
</dbReference>
<sequence length="869" mass="96680">MEYIWAYDLSASSSSYSRYNTDGDDENRSCERNRQTDMPEVDSPLGHWPHSLSSMMACLGCTLGIFNVSRFAILTVHFGANFIFQFVFLSMVFGLPLFTLQLCLGQQLGAGVIDMWRISPLFQGVGVSLLVAQALMGLYSIIGVSWMFVFFRDSFITKVDKYRWAEPVLYYRDDIQPPVNGSFKLSETVPDYFNGIVLQRHHLPSGNAYGTIKFQLAFNLAVVWMIVFVSLSKGLRSYGKVIYAFTLLPVFGTFILCAKILGLMPPEFVNVIFPETSWGEFFLNPKSWLAAAQETFLTWGLLGAAIMQIASHNKHKHLLQRDSSLVAVITITILLLVAFLANTCVQILRSYGYSYMPGSFERMSTYIFLWSEKGTSNPSAVPSSTPVRYMIHNSFIVGEKVVPPGVDYTSRSGYQVLRLATELVPATFAVMGSEQVSPFWAVLFYFILIMFGIAQQLAIWHCVITGIMAIKAKVLKSWETTITFFSCACGFILGLPMATEFGIYVVYFFDYTIGGIWWLVIVILLQVIAVFMVRGRPYSGDTVVTALFQPSHHPCLLSWAPPLLSFTWNVILPVALMVLCISTFKNGNFRDMFIWHHAPVAEYWPLWSRQIGSMLQFFPILCIPLVAVIQSYRYLNNGPSDILDRVQLLYRPPIGEHMDDLAVQGAAAAANNNVTSANVVSEDPPPKYTPPPSYTTATGARIAKFLRQSIRRSVRRIANVLGESSNSRQRAIIANAQTQQPPPPDYNAVLVEMNHTTSNAGDVAVTIPDGASSNVRISTLERLRNLDTSSGCLTAAEVASILRSSFRRSTIRPSNNVRNNTTFNDNMASLSAQNLIDSAAPIGETSLVLDHLPSIESENKPTVNTSSVI</sequence>
<feature type="transmembrane region" description="Helical" evidence="10">
    <location>
        <begin position="566"/>
        <end position="584"/>
    </location>
</feature>
<dbReference type="AlphaFoldDB" id="A0AAV8V9P9"/>
<keyword evidence="7 10" id="KW-0472">Membrane</keyword>
<feature type="binding site" evidence="8">
    <location>
        <position position="60"/>
    </location>
    <ligand>
        <name>Na(+)</name>
        <dbReference type="ChEBI" id="CHEBI:29101"/>
        <label>1</label>
    </ligand>
</feature>
<evidence type="ECO:0000256" key="7">
    <source>
        <dbReference type="ARBA" id="ARBA00023136"/>
    </source>
</evidence>
<feature type="transmembrane region" description="Helical" evidence="10">
    <location>
        <begin position="56"/>
        <end position="76"/>
    </location>
</feature>
<evidence type="ECO:0000313" key="11">
    <source>
        <dbReference type="EMBL" id="KAJ8910747.1"/>
    </source>
</evidence>
<comment type="similarity">
    <text evidence="2">Belongs to the sodium:neurotransmitter symporter (SNF) (TC 2.A.22) family.</text>
</comment>
<reference evidence="11 12" key="1">
    <citation type="journal article" date="2023" name="Insect Mol. Biol.">
        <title>Genome sequencing provides insights into the evolution of gene families encoding plant cell wall-degrading enzymes in longhorned beetles.</title>
        <authorList>
            <person name="Shin N.R."/>
            <person name="Okamura Y."/>
            <person name="Kirsch R."/>
            <person name="Pauchet Y."/>
        </authorList>
    </citation>
    <scope>NUCLEOTIDE SEQUENCE [LARGE SCALE GENOMIC DNA]</scope>
    <source>
        <strain evidence="11">EAD_L_NR</strain>
    </source>
</reference>
<feature type="binding site" evidence="8">
    <location>
        <position position="67"/>
    </location>
    <ligand>
        <name>Na(+)</name>
        <dbReference type="ChEBI" id="CHEBI:29101"/>
        <label>1</label>
    </ligand>
</feature>
<gene>
    <name evidence="11" type="ORF">NQ315_017204</name>
</gene>
<evidence type="ECO:0000256" key="10">
    <source>
        <dbReference type="SAM" id="Phobius"/>
    </source>
</evidence>
<dbReference type="Proteomes" id="UP001159042">
    <property type="component" value="Unassembled WGS sequence"/>
</dbReference>
<evidence type="ECO:0000256" key="4">
    <source>
        <dbReference type="ARBA" id="ARBA00022692"/>
    </source>
</evidence>
<feature type="transmembrane region" description="Helical" evidence="10">
    <location>
        <begin position="439"/>
        <end position="470"/>
    </location>
</feature>
<keyword evidence="8" id="KW-0479">Metal-binding</keyword>
<protein>
    <submittedName>
        <fullName evidence="11">Uncharacterized protein</fullName>
    </submittedName>
</protein>
<keyword evidence="4 10" id="KW-0812">Transmembrane</keyword>
<keyword evidence="5" id="KW-0769">Symport</keyword>
<name>A0AAV8V9P9_9CUCU</name>
<proteinExistence type="inferred from homology"/>
<accession>A0AAV8V9P9</accession>
<dbReference type="EMBL" id="JANEYG010000249">
    <property type="protein sequence ID" value="KAJ8910747.1"/>
    <property type="molecule type" value="Genomic_DNA"/>
</dbReference>
<evidence type="ECO:0000256" key="2">
    <source>
        <dbReference type="ARBA" id="ARBA00006459"/>
    </source>
</evidence>
<feature type="compositionally biased region" description="Basic and acidic residues" evidence="9">
    <location>
        <begin position="26"/>
        <end position="37"/>
    </location>
</feature>
<dbReference type="Pfam" id="PF00209">
    <property type="entry name" value="SNF"/>
    <property type="match status" value="1"/>
</dbReference>
<evidence type="ECO:0000256" key="6">
    <source>
        <dbReference type="ARBA" id="ARBA00022989"/>
    </source>
</evidence>
<comment type="caution">
    <text evidence="11">The sequence shown here is derived from an EMBL/GenBank/DDBJ whole genome shotgun (WGS) entry which is preliminary data.</text>
</comment>
<feature type="transmembrane region" description="Helical" evidence="10">
    <location>
        <begin position="325"/>
        <end position="348"/>
    </location>
</feature>
<dbReference type="GO" id="GO:0046872">
    <property type="term" value="F:metal ion binding"/>
    <property type="evidence" value="ECO:0007669"/>
    <property type="project" value="UniProtKB-KW"/>
</dbReference>
<feature type="transmembrane region" description="Helical" evidence="10">
    <location>
        <begin position="482"/>
        <end position="509"/>
    </location>
</feature>
<dbReference type="InterPro" id="IPR000175">
    <property type="entry name" value="Na/ntran_symport"/>
</dbReference>
<dbReference type="GO" id="GO:0005886">
    <property type="term" value="C:plasma membrane"/>
    <property type="evidence" value="ECO:0007669"/>
    <property type="project" value="TreeGrafter"/>
</dbReference>
<evidence type="ECO:0000256" key="3">
    <source>
        <dbReference type="ARBA" id="ARBA00022448"/>
    </source>
</evidence>
<dbReference type="PRINTS" id="PR00176">
    <property type="entry name" value="NANEUSMPORT"/>
</dbReference>
<keyword evidence="12" id="KW-1185">Reference proteome</keyword>
<dbReference type="GO" id="GO:0089718">
    <property type="term" value="P:amino acid import across plasma membrane"/>
    <property type="evidence" value="ECO:0007669"/>
    <property type="project" value="TreeGrafter"/>
</dbReference>
<dbReference type="GO" id="GO:0005283">
    <property type="term" value="F:amino acid:sodium symporter activity"/>
    <property type="evidence" value="ECO:0007669"/>
    <property type="project" value="TreeGrafter"/>
</dbReference>
<dbReference type="GO" id="GO:0015179">
    <property type="term" value="F:L-amino acid transmembrane transporter activity"/>
    <property type="evidence" value="ECO:0007669"/>
    <property type="project" value="TreeGrafter"/>
</dbReference>
<evidence type="ECO:0000256" key="9">
    <source>
        <dbReference type="SAM" id="MobiDB-lite"/>
    </source>
</evidence>
<dbReference type="PANTHER" id="PTHR11616">
    <property type="entry name" value="SODIUM/CHLORIDE DEPENDENT TRANSPORTER"/>
    <property type="match status" value="1"/>
</dbReference>
<dbReference type="PANTHER" id="PTHR11616:SF323">
    <property type="entry name" value="SODIUM-DEPENDENT TRANSPORTER BEDRAGGLED"/>
    <property type="match status" value="1"/>
</dbReference>
<feature type="region of interest" description="Disordered" evidence="9">
    <location>
        <begin position="14"/>
        <end position="41"/>
    </location>
</feature>
<feature type="transmembrane region" description="Helical" evidence="10">
    <location>
        <begin position="208"/>
        <end position="229"/>
    </location>
</feature>
<feature type="transmembrane region" description="Helical" evidence="10">
    <location>
        <begin position="241"/>
        <end position="261"/>
    </location>
</feature>
<keyword evidence="8" id="KW-0915">Sodium</keyword>
<evidence type="ECO:0000256" key="5">
    <source>
        <dbReference type="ARBA" id="ARBA00022847"/>
    </source>
</evidence>
<feature type="transmembrane region" description="Helical" evidence="10">
    <location>
        <begin position="82"/>
        <end position="104"/>
    </location>
</feature>
<feature type="transmembrane region" description="Helical" evidence="10">
    <location>
        <begin position="515"/>
        <end position="533"/>
    </location>
</feature>
<evidence type="ECO:0000256" key="8">
    <source>
        <dbReference type="PIRSR" id="PIRSR600175-1"/>
    </source>
</evidence>
<feature type="transmembrane region" description="Helical" evidence="10">
    <location>
        <begin position="125"/>
        <end position="151"/>
    </location>
</feature>
<evidence type="ECO:0000256" key="1">
    <source>
        <dbReference type="ARBA" id="ARBA00004141"/>
    </source>
</evidence>
<evidence type="ECO:0000313" key="12">
    <source>
        <dbReference type="Proteomes" id="UP001159042"/>
    </source>
</evidence>
<keyword evidence="6 10" id="KW-1133">Transmembrane helix</keyword>
<dbReference type="InterPro" id="IPR037272">
    <property type="entry name" value="SNS_sf"/>
</dbReference>
<comment type="subcellular location">
    <subcellularLocation>
        <location evidence="1">Membrane</location>
        <topology evidence="1">Multi-pass membrane protein</topology>
    </subcellularLocation>
</comment>